<dbReference type="InterPro" id="IPR015424">
    <property type="entry name" value="PyrdxlP-dep_Trfase"/>
</dbReference>
<keyword evidence="3" id="KW-1185">Reference proteome</keyword>
<dbReference type="NCBIfam" id="TIGR01976">
    <property type="entry name" value="am_tr_V_VC1184"/>
    <property type="match status" value="1"/>
</dbReference>
<evidence type="ECO:0000259" key="1">
    <source>
        <dbReference type="Pfam" id="PF00266"/>
    </source>
</evidence>
<dbReference type="EMBL" id="CP132508">
    <property type="protein sequence ID" value="WPD18314.1"/>
    <property type="molecule type" value="Genomic_DNA"/>
</dbReference>
<dbReference type="RefSeq" id="WP_318750164.1">
    <property type="nucleotide sequence ID" value="NZ_CP132508.1"/>
</dbReference>
<dbReference type="Proteomes" id="UP001304683">
    <property type="component" value="Chromosome"/>
</dbReference>
<dbReference type="InterPro" id="IPR015421">
    <property type="entry name" value="PyrdxlP-dep_Trfase_major"/>
</dbReference>
<dbReference type="PANTHER" id="PTHR43586:SF21">
    <property type="entry name" value="PYRIDOXAL PHOSPHATE (PLP)-DEPENDENT ASPARTATE AMINOTRANSFERASE SUPERFAMILY"/>
    <property type="match status" value="1"/>
</dbReference>
<feature type="domain" description="Aminotransferase class V" evidence="1">
    <location>
        <begin position="323"/>
        <end position="425"/>
    </location>
</feature>
<accession>A0ABZ0QLD5</accession>
<proteinExistence type="predicted"/>
<evidence type="ECO:0000313" key="3">
    <source>
        <dbReference type="Proteomes" id="UP001304683"/>
    </source>
</evidence>
<dbReference type="Gene3D" id="3.40.640.10">
    <property type="entry name" value="Type I PLP-dependent aspartate aminotransferase-like (Major domain)"/>
    <property type="match status" value="1"/>
</dbReference>
<name>A0ABZ0QLD5_9FIRM</name>
<protein>
    <submittedName>
        <fullName evidence="2">Cysteine desulfurase-like protein</fullName>
    </submittedName>
</protein>
<dbReference type="Pfam" id="PF00266">
    <property type="entry name" value="Aminotran_5"/>
    <property type="match status" value="2"/>
</dbReference>
<evidence type="ECO:0000313" key="2">
    <source>
        <dbReference type="EMBL" id="WPD18314.1"/>
    </source>
</evidence>
<organism evidence="2 3">
    <name type="scientific">Thermaerobacter composti</name>
    <dbReference type="NCBI Taxonomy" id="554949"/>
    <lineage>
        <taxon>Bacteria</taxon>
        <taxon>Bacillati</taxon>
        <taxon>Bacillota</taxon>
        <taxon>Clostridia</taxon>
        <taxon>Eubacteriales</taxon>
        <taxon>Clostridiales Family XVII. Incertae Sedis</taxon>
        <taxon>Thermaerobacter</taxon>
    </lineage>
</organism>
<reference evidence="2 3" key="1">
    <citation type="submission" date="2023-08" db="EMBL/GenBank/DDBJ databases">
        <title>Genome sequence of Thermaerobacter compostii strain Ins1, a spore-forming filamentous bacterium isolated from a deep geothermal reservoir.</title>
        <authorList>
            <person name="Bregnard D."/>
            <person name="Gonzalez D."/>
            <person name="Junier P."/>
        </authorList>
    </citation>
    <scope>NUCLEOTIDE SEQUENCE [LARGE SCALE GENOMIC DNA]</scope>
    <source>
        <strain evidence="2 3">Ins1</strain>
    </source>
</reference>
<dbReference type="PANTHER" id="PTHR43586">
    <property type="entry name" value="CYSTEINE DESULFURASE"/>
    <property type="match status" value="1"/>
</dbReference>
<dbReference type="SUPFAM" id="SSF53383">
    <property type="entry name" value="PLP-dependent transferases"/>
    <property type="match status" value="1"/>
</dbReference>
<feature type="domain" description="Aminotransferase class V" evidence="1">
    <location>
        <begin position="43"/>
        <end position="300"/>
    </location>
</feature>
<dbReference type="InterPro" id="IPR011340">
    <property type="entry name" value="Cys_dSase-rel"/>
</dbReference>
<dbReference type="InterPro" id="IPR000192">
    <property type="entry name" value="Aminotrans_V_dom"/>
</dbReference>
<dbReference type="Gene3D" id="3.90.1150.10">
    <property type="entry name" value="Aspartate Aminotransferase, domain 1"/>
    <property type="match status" value="1"/>
</dbReference>
<sequence length="438" mass="46334">MNQSGPASATSATARQEGAIDLSWCRAEFPALQRTVGGQPAAFLDGPGGTQVPQAVIDAMATYLVERNANTHGAFPTSRATDETIAAARAAMADFLGATPAEVAFGPNMTTLNFNLARAIGRTLRPGDEIVVTELDHDANVSPWLVLQEQGAVIRWLPVDPATCTLDLDRLGDLLGRRTRVVAIGWASNAVGTVNDVARAVRMAHEAGALAVVDAVHYAPHGPIDVRAIGCDFLLCSAYKFFGPHVGVLYGRRAAFEALETYRVRPQSAAAPEKIETGTLNHEGLAGLTAAVDFLARLGQRYLDAFRDAVGGATGRRAAILAAMHAIEAYEAPLAERLRRGLATLPGVKVYGPPEGHPRTPTVSFTVAGRHPAEVARFLAERGLFVWDGDFYAVTLIERLGLKASGGLVRVGLAPYNTAAEIERLLEAMEALGRGGSG</sequence>
<gene>
    <name evidence="2" type="ORF">Q5761_08000</name>
</gene>
<dbReference type="InterPro" id="IPR015422">
    <property type="entry name" value="PyrdxlP-dep_Trfase_small"/>
</dbReference>